<keyword evidence="3" id="KW-1185">Reference proteome</keyword>
<protein>
    <recommendedName>
        <fullName evidence="4">DUF2490 domain-containing protein</fullName>
    </recommendedName>
</protein>
<evidence type="ECO:0000313" key="2">
    <source>
        <dbReference type="EMBL" id="WBO84789.1"/>
    </source>
</evidence>
<reference evidence="2 3" key="1">
    <citation type="journal article" date="2011" name="Int. J. Syst. Evol. Microbiol.">
        <title>Hymenobacter yonginensis sp. nov., isolated from a mesotrophic artificial lake.</title>
        <authorList>
            <person name="Joung Y."/>
            <person name="Cho S.H."/>
            <person name="Kim H."/>
            <person name="Kim S.B."/>
            <person name="Joh K."/>
        </authorList>
    </citation>
    <scope>NUCLEOTIDE SEQUENCE [LARGE SCALE GENOMIC DNA]</scope>
    <source>
        <strain evidence="2 3">KCTC 22745</strain>
    </source>
</reference>
<dbReference type="RefSeq" id="WP_270127346.1">
    <property type="nucleotide sequence ID" value="NZ_CP115396.1"/>
</dbReference>
<feature type="signal peptide" evidence="1">
    <location>
        <begin position="1"/>
        <end position="25"/>
    </location>
</feature>
<sequence length="252" mass="28224">MKPLLLLAGIWCLSGCAVYMPMQNAAPDIRAQHEAEVRASTFLSRGEVSGAYSPLKHVLVRGAFGSRSDNDDSTFWRGRQYELAAGTYWAPRNWTLGVLGGFGQIRNQTRYRNDGQIIFLGEPVQHEFNVRANKLFGEAYALYEVSNRFSLGVSCRSTRLYFTRLTDVGQPIDLRQLTRAEPMLLMRFGLGDPYQGGRPVQLQLSVGGTATMGYDGRQPDPDYSRRQLRQARSYVALGIGLLPHRVAGLFRN</sequence>
<organism evidence="2 3">
    <name type="scientific">Hymenobacter yonginensis</name>
    <dbReference type="NCBI Taxonomy" id="748197"/>
    <lineage>
        <taxon>Bacteria</taxon>
        <taxon>Pseudomonadati</taxon>
        <taxon>Bacteroidota</taxon>
        <taxon>Cytophagia</taxon>
        <taxon>Cytophagales</taxon>
        <taxon>Hymenobacteraceae</taxon>
        <taxon>Hymenobacter</taxon>
    </lineage>
</organism>
<dbReference type="Proteomes" id="UP001211872">
    <property type="component" value="Chromosome"/>
</dbReference>
<evidence type="ECO:0008006" key="4">
    <source>
        <dbReference type="Google" id="ProtNLM"/>
    </source>
</evidence>
<dbReference type="EMBL" id="CP115396">
    <property type="protein sequence ID" value="WBO84789.1"/>
    <property type="molecule type" value="Genomic_DNA"/>
</dbReference>
<gene>
    <name evidence="2" type="ORF">O9Z63_00775</name>
</gene>
<evidence type="ECO:0000256" key="1">
    <source>
        <dbReference type="SAM" id="SignalP"/>
    </source>
</evidence>
<accession>A0ABY7PQ11</accession>
<evidence type="ECO:0000313" key="3">
    <source>
        <dbReference type="Proteomes" id="UP001211872"/>
    </source>
</evidence>
<keyword evidence="1" id="KW-0732">Signal</keyword>
<feature type="chain" id="PRO_5046054980" description="DUF2490 domain-containing protein" evidence="1">
    <location>
        <begin position="26"/>
        <end position="252"/>
    </location>
</feature>
<proteinExistence type="predicted"/>
<name>A0ABY7PQ11_9BACT</name>